<gene>
    <name evidence="6" type="ORF">M378DRAFT_160329</name>
</gene>
<keyword evidence="5" id="KW-0808">Transferase</keyword>
<name>A0A0C2STW4_AMAMK</name>
<evidence type="ECO:0000256" key="2">
    <source>
        <dbReference type="ARBA" id="ARBA00022692"/>
    </source>
</evidence>
<dbReference type="GO" id="GO:0032259">
    <property type="term" value="P:methylation"/>
    <property type="evidence" value="ECO:0007669"/>
    <property type="project" value="UniProtKB-KW"/>
</dbReference>
<keyword evidence="4 5" id="KW-0472">Membrane</keyword>
<comment type="caution">
    <text evidence="5">Lacks conserved residue(s) required for the propagation of feature annotation.</text>
</comment>
<dbReference type="AlphaFoldDB" id="A0A0C2STW4"/>
<evidence type="ECO:0000256" key="4">
    <source>
        <dbReference type="ARBA" id="ARBA00023136"/>
    </source>
</evidence>
<dbReference type="InParanoid" id="A0A0C2STW4"/>
<dbReference type="STRING" id="946122.A0A0C2STW4"/>
<feature type="transmembrane region" description="Helical" evidence="5">
    <location>
        <begin position="148"/>
        <end position="169"/>
    </location>
</feature>
<keyword evidence="5" id="KW-0949">S-adenosyl-L-methionine</keyword>
<evidence type="ECO:0000256" key="5">
    <source>
        <dbReference type="RuleBase" id="RU362022"/>
    </source>
</evidence>
<dbReference type="EC" id="2.1.1.100" evidence="5"/>
<feature type="transmembrane region" description="Helical" evidence="5">
    <location>
        <begin position="62"/>
        <end position="82"/>
    </location>
</feature>
<dbReference type="OrthoDB" id="422086at2759"/>
<keyword evidence="7" id="KW-1185">Reference proteome</keyword>
<organism evidence="6 7">
    <name type="scientific">Amanita muscaria (strain Koide BX008)</name>
    <dbReference type="NCBI Taxonomy" id="946122"/>
    <lineage>
        <taxon>Eukaryota</taxon>
        <taxon>Fungi</taxon>
        <taxon>Dikarya</taxon>
        <taxon>Basidiomycota</taxon>
        <taxon>Agaricomycotina</taxon>
        <taxon>Agaricomycetes</taxon>
        <taxon>Agaricomycetidae</taxon>
        <taxon>Agaricales</taxon>
        <taxon>Pluteineae</taxon>
        <taxon>Amanitaceae</taxon>
        <taxon>Amanita</taxon>
    </lineage>
</organism>
<comment type="similarity">
    <text evidence="5">Belongs to the class VI-like SAM-binding methyltransferase superfamily. Isoprenylcysteine carboxyl methyltransferase family.</text>
</comment>
<comment type="subcellular location">
    <subcellularLocation>
        <location evidence="5">Endoplasmic reticulum membrane</location>
        <topology evidence="5">Multi-pass membrane protein</topology>
    </subcellularLocation>
    <subcellularLocation>
        <location evidence="1">Membrane</location>
        <topology evidence="1">Multi-pass membrane protein</topology>
    </subcellularLocation>
</comment>
<proteinExistence type="inferred from homology"/>
<dbReference type="Pfam" id="PF04140">
    <property type="entry name" value="ICMT"/>
    <property type="match status" value="1"/>
</dbReference>
<accession>A0A0C2STW4</accession>
<comment type="catalytic activity">
    <reaction evidence="5">
        <text>[protein]-C-terminal S-[(2E,6E)-farnesyl]-L-cysteine + S-adenosyl-L-methionine = [protein]-C-terminal S-[(2E,6E)-farnesyl]-L-cysteine methyl ester + S-adenosyl-L-homocysteine</text>
        <dbReference type="Rhea" id="RHEA:21672"/>
        <dbReference type="Rhea" id="RHEA-COMP:12125"/>
        <dbReference type="Rhea" id="RHEA-COMP:12126"/>
        <dbReference type="ChEBI" id="CHEBI:57856"/>
        <dbReference type="ChEBI" id="CHEBI:59789"/>
        <dbReference type="ChEBI" id="CHEBI:90510"/>
        <dbReference type="ChEBI" id="CHEBI:90511"/>
        <dbReference type="EC" id="2.1.1.100"/>
    </reaction>
</comment>
<evidence type="ECO:0000256" key="3">
    <source>
        <dbReference type="ARBA" id="ARBA00022989"/>
    </source>
</evidence>
<dbReference type="GO" id="GO:0004671">
    <property type="term" value="F:protein C-terminal S-isoprenylcysteine carboxyl O-methyltransferase activity"/>
    <property type="evidence" value="ECO:0007669"/>
    <property type="project" value="UniProtKB-EC"/>
</dbReference>
<dbReference type="Proteomes" id="UP000054549">
    <property type="component" value="Unassembled WGS sequence"/>
</dbReference>
<keyword evidence="2 5" id="KW-0812">Transmembrane</keyword>
<dbReference type="PANTHER" id="PTHR12714">
    <property type="entry name" value="PROTEIN-S ISOPRENYLCYSTEINE O-METHYLTRANSFERASE"/>
    <property type="match status" value="1"/>
</dbReference>
<keyword evidence="5" id="KW-0256">Endoplasmic reticulum</keyword>
<evidence type="ECO:0000256" key="1">
    <source>
        <dbReference type="ARBA" id="ARBA00004141"/>
    </source>
</evidence>
<dbReference type="InterPro" id="IPR007269">
    <property type="entry name" value="ICMT_MeTrfase"/>
</dbReference>
<protein>
    <recommendedName>
        <fullName evidence="5">Protein-S-isoprenylcysteine O-methyltransferase</fullName>
        <ecNumber evidence="5">2.1.1.100</ecNumber>
    </recommendedName>
</protein>
<evidence type="ECO:0000313" key="6">
    <source>
        <dbReference type="EMBL" id="KIL66825.1"/>
    </source>
</evidence>
<dbReference type="GO" id="GO:0005789">
    <property type="term" value="C:endoplasmic reticulum membrane"/>
    <property type="evidence" value="ECO:0007669"/>
    <property type="project" value="UniProtKB-SubCell"/>
</dbReference>
<keyword evidence="5" id="KW-0489">Methyltransferase</keyword>
<feature type="transmembrane region" description="Helical" evidence="5">
    <location>
        <begin position="37"/>
        <end position="56"/>
    </location>
</feature>
<dbReference type="Gene3D" id="1.20.120.1630">
    <property type="match status" value="1"/>
</dbReference>
<sequence length="202" mass="23258">MSLHTIYILPNPIAPKEERIPLGENAMLIRRIMKAKMILWIAAAIEGSIISARYLWRQSNDELYLTPLSILAVMMAIGGAYIRHRCYEAMGSMFTIEVSVRKDHKLITHGPYSVVRHPSYTGTFLAAPGGMLWHFTRGSFFRESTTWVAKPLGVVAFAILISAFFILPFRIKKEDELMKEQFGDEWEEWAKKVPYRLVPYVY</sequence>
<evidence type="ECO:0000313" key="7">
    <source>
        <dbReference type="Proteomes" id="UP000054549"/>
    </source>
</evidence>
<dbReference type="HOGENOM" id="CLU_065200_6_0_1"/>
<keyword evidence="3 5" id="KW-1133">Transmembrane helix</keyword>
<reference evidence="6 7" key="1">
    <citation type="submission" date="2014-04" db="EMBL/GenBank/DDBJ databases">
        <title>Evolutionary Origins and Diversification of the Mycorrhizal Mutualists.</title>
        <authorList>
            <consortium name="DOE Joint Genome Institute"/>
            <consortium name="Mycorrhizal Genomics Consortium"/>
            <person name="Kohler A."/>
            <person name="Kuo A."/>
            <person name="Nagy L.G."/>
            <person name="Floudas D."/>
            <person name="Copeland A."/>
            <person name="Barry K.W."/>
            <person name="Cichocki N."/>
            <person name="Veneault-Fourrey C."/>
            <person name="LaButti K."/>
            <person name="Lindquist E.A."/>
            <person name="Lipzen A."/>
            <person name="Lundell T."/>
            <person name="Morin E."/>
            <person name="Murat C."/>
            <person name="Riley R."/>
            <person name="Ohm R."/>
            <person name="Sun H."/>
            <person name="Tunlid A."/>
            <person name="Henrissat B."/>
            <person name="Grigoriev I.V."/>
            <person name="Hibbett D.S."/>
            <person name="Martin F."/>
        </authorList>
    </citation>
    <scope>NUCLEOTIDE SEQUENCE [LARGE SCALE GENOMIC DNA]</scope>
    <source>
        <strain evidence="6 7">Koide BX008</strain>
    </source>
</reference>
<dbReference type="PANTHER" id="PTHR12714:SF9">
    <property type="entry name" value="PROTEIN-S-ISOPRENYLCYSTEINE O-METHYLTRANSFERASE"/>
    <property type="match status" value="1"/>
</dbReference>
<dbReference type="EMBL" id="KN818234">
    <property type="protein sequence ID" value="KIL66825.1"/>
    <property type="molecule type" value="Genomic_DNA"/>
</dbReference>